<dbReference type="InterPro" id="IPR053112">
    <property type="entry name" value="Fungal_Dehydratase/Hydratase"/>
</dbReference>
<dbReference type="EMBL" id="JAGIXG020000061">
    <property type="protein sequence ID" value="KAI6778733.1"/>
    <property type="molecule type" value="Genomic_DNA"/>
</dbReference>
<evidence type="ECO:0000313" key="1">
    <source>
        <dbReference type="EMBL" id="KAI6778733.1"/>
    </source>
</evidence>
<name>A0A9P9XW56_9HYPO</name>
<dbReference type="PANTHER" id="PTHR40617">
    <property type="entry name" value="TERPENE CYCLASE ASQC"/>
    <property type="match status" value="1"/>
</dbReference>
<dbReference type="InterPro" id="IPR023374">
    <property type="entry name" value="AttH-like_dom_sf"/>
</dbReference>
<evidence type="ECO:0000313" key="2">
    <source>
        <dbReference type="Proteomes" id="UP001055219"/>
    </source>
</evidence>
<protein>
    <recommendedName>
        <fullName evidence="3">AttH domain-containing protein</fullName>
    </recommendedName>
</protein>
<dbReference type="OrthoDB" id="5295747at2759"/>
<reference evidence="1" key="1">
    <citation type="journal article" date="2021" name="J Fungi (Basel)">
        <title>Genomic and Metabolomic Analyses of the Marine Fungus Emericellopsis cladophorae: Insights into Saltwater Adaptability Mechanisms and Its Biosynthetic Potential.</title>
        <authorList>
            <person name="Goncalves M.F.M."/>
            <person name="Hilario S."/>
            <person name="Van de Peer Y."/>
            <person name="Esteves A.C."/>
            <person name="Alves A."/>
        </authorList>
    </citation>
    <scope>NUCLEOTIDE SEQUENCE</scope>
    <source>
        <strain evidence="1">MUM 19.33</strain>
    </source>
</reference>
<dbReference type="Gene3D" id="2.40.370.10">
    <property type="entry name" value="AttH-like domain"/>
    <property type="match status" value="1"/>
</dbReference>
<dbReference type="RefSeq" id="XP_051359589.1">
    <property type="nucleotide sequence ID" value="XM_051509425.1"/>
</dbReference>
<gene>
    <name evidence="1" type="ORF">J7T54_000767</name>
</gene>
<keyword evidence="2" id="KW-1185">Reference proteome</keyword>
<organism evidence="1 2">
    <name type="scientific">Emericellopsis cladophorae</name>
    <dbReference type="NCBI Taxonomy" id="2686198"/>
    <lineage>
        <taxon>Eukaryota</taxon>
        <taxon>Fungi</taxon>
        <taxon>Dikarya</taxon>
        <taxon>Ascomycota</taxon>
        <taxon>Pezizomycotina</taxon>
        <taxon>Sordariomycetes</taxon>
        <taxon>Hypocreomycetidae</taxon>
        <taxon>Hypocreales</taxon>
        <taxon>Bionectriaceae</taxon>
        <taxon>Emericellopsis</taxon>
    </lineage>
</organism>
<sequence length="316" mass="35768">MVWLDDENERPDKSYFFLFWLTTTNGRKFHVTLAPNFRLGETTGIFRVEDLEDCSWTGATVFGPGSGNTKYLDFRSEIQNLTSPRGGDNYTNLHITTDYAGVVLDVHMNPTGKNLYIGGNGGVALGPRGSNDYSVLIPGWSWYWGNPTLHLEGTITFEGEKLEIDCAESRGYFERQTGNFGISGGHWGFWLYLSNGLFVHGWVVTPTIENPAGKEAWATVWHPNGMTEVLEVDNTTSAWNIWKSEATGNNYFQDFRLDLSQRQASINLHQLIRKSEITPLPDTRGYNITEAYGQGDGIWEGQNVTWWGHIEQLSYW</sequence>
<dbReference type="AlphaFoldDB" id="A0A9P9XW56"/>
<comment type="caution">
    <text evidence="1">The sequence shown here is derived from an EMBL/GenBank/DDBJ whole genome shotgun (WGS) entry which is preliminary data.</text>
</comment>
<dbReference type="Proteomes" id="UP001055219">
    <property type="component" value="Unassembled WGS sequence"/>
</dbReference>
<dbReference type="PANTHER" id="PTHR40617:SF1">
    <property type="entry name" value="ATTH DOMAIN-CONTAINING PROTEIN-RELATED"/>
    <property type="match status" value="1"/>
</dbReference>
<dbReference type="GeneID" id="75827286"/>
<evidence type="ECO:0008006" key="3">
    <source>
        <dbReference type="Google" id="ProtNLM"/>
    </source>
</evidence>
<dbReference type="SUPFAM" id="SSF159245">
    <property type="entry name" value="AttH-like"/>
    <property type="match status" value="1"/>
</dbReference>
<reference evidence="1" key="2">
    <citation type="submission" date="2022-07" db="EMBL/GenBank/DDBJ databases">
        <authorList>
            <person name="Goncalves M.F.M."/>
            <person name="Hilario S."/>
            <person name="Van De Peer Y."/>
            <person name="Esteves A.C."/>
            <person name="Alves A."/>
        </authorList>
    </citation>
    <scope>NUCLEOTIDE SEQUENCE</scope>
    <source>
        <strain evidence="1">MUM 19.33</strain>
    </source>
</reference>
<proteinExistence type="predicted"/>
<accession>A0A9P9XW56</accession>